<reference evidence="2 3" key="1">
    <citation type="submission" date="2023-07" db="EMBL/GenBank/DDBJ databases">
        <title>Sequencing the genomes of 1000 actinobacteria strains.</title>
        <authorList>
            <person name="Klenk H.-P."/>
        </authorList>
    </citation>
    <scope>NUCLEOTIDE SEQUENCE [LARGE SCALE GENOMIC DNA]</scope>
    <source>
        <strain evidence="2 3">DSM 102162</strain>
    </source>
</reference>
<dbReference type="EMBL" id="JAUSQW010000001">
    <property type="protein sequence ID" value="MDP9801025.1"/>
    <property type="molecule type" value="Genomic_DNA"/>
</dbReference>
<dbReference type="SUPFAM" id="SSF81901">
    <property type="entry name" value="HCP-like"/>
    <property type="match status" value="1"/>
</dbReference>
<name>A0ABT9NBF2_9ACTO</name>
<dbReference type="RefSeq" id="WP_278058652.1">
    <property type="nucleotide sequence ID" value="NZ_CP121247.1"/>
</dbReference>
<dbReference type="Proteomes" id="UP001235966">
    <property type="component" value="Unassembled WGS sequence"/>
</dbReference>
<keyword evidence="3" id="KW-1185">Reference proteome</keyword>
<accession>A0ABT9NBF2</accession>
<sequence length="607" mass="68706">MTSNEPRLDSAPQATPSSSEETRLTTPVPPEAYRALLRLELGPDAFLEQFDHPCRTMTTPFHAPTLEEARAAIMHVKELVAQNEFTTLRAWSRLVAFGGSPIRPGTSDDSRASGSYILTRYQQPLSQLSPEGIVYDVWTELTRTLRINNASKPLNEKLDALLEEIEECIEDRHKPLLARRFSKRAKESFVDRFGNARIAEEVGDPHPTAVYVLFVRELAAEGSPRALEELAFATYRTGSAGVSQDWTTARDAFEHLMKIAPEPEYANALGNIYYDGRTNGGVPEHEKALHYFMYAAAAEISEARYKWVDMLLRGHGTAKNPQLAKRIITDLYDLLLSNIRKHDFRSDFADVALRMGDLALDPVFPWPSAERAYRYYLQARFAVTKRLEFGARDGDVELLEQLEHKIREVFPTTSFAKLSTADGLLAREQFTTGAQLATHWELLQSAMKDALKVGDEGTAVLYRPRGGTDGPTYLVVKALYGWEFFVTLPDRGVADLRRELMIEISDYEELKPMRKYDEQRAKYIRSTECTFDWVSVTGRPPKGTRKKQKEKVWDELMAEGGSTAGWHDRLVFRELGRRVAKIAGHFNLTDLTEQDLLEMGVKESASE</sequence>
<evidence type="ECO:0000313" key="3">
    <source>
        <dbReference type="Proteomes" id="UP001235966"/>
    </source>
</evidence>
<protein>
    <submittedName>
        <fullName evidence="2">Tetratricopeptide (TPR) repeat protein</fullName>
    </submittedName>
</protein>
<gene>
    <name evidence="2" type="ORF">J2S49_001101</name>
</gene>
<dbReference type="InterPro" id="IPR011990">
    <property type="entry name" value="TPR-like_helical_dom_sf"/>
</dbReference>
<evidence type="ECO:0000256" key="1">
    <source>
        <dbReference type="SAM" id="MobiDB-lite"/>
    </source>
</evidence>
<evidence type="ECO:0000313" key="2">
    <source>
        <dbReference type="EMBL" id="MDP9801025.1"/>
    </source>
</evidence>
<comment type="caution">
    <text evidence="2">The sequence shown here is derived from an EMBL/GenBank/DDBJ whole genome shotgun (WGS) entry which is preliminary data.</text>
</comment>
<proteinExistence type="predicted"/>
<feature type="region of interest" description="Disordered" evidence="1">
    <location>
        <begin position="1"/>
        <end position="27"/>
    </location>
</feature>
<organism evidence="2 3">
    <name type="scientific">Arcanobacterium wilhelmae</name>
    <dbReference type="NCBI Taxonomy" id="1803177"/>
    <lineage>
        <taxon>Bacteria</taxon>
        <taxon>Bacillati</taxon>
        <taxon>Actinomycetota</taxon>
        <taxon>Actinomycetes</taxon>
        <taxon>Actinomycetales</taxon>
        <taxon>Actinomycetaceae</taxon>
        <taxon>Arcanobacterium</taxon>
    </lineage>
</organism>
<dbReference type="Gene3D" id="1.25.40.10">
    <property type="entry name" value="Tetratricopeptide repeat domain"/>
    <property type="match status" value="1"/>
</dbReference>